<keyword evidence="2" id="KW-1185">Reference proteome</keyword>
<name>A0A8J2NMP8_9HEXA</name>
<dbReference type="AlphaFoldDB" id="A0A8J2NMP8"/>
<evidence type="ECO:0000313" key="1">
    <source>
        <dbReference type="EMBL" id="CAG7669831.1"/>
    </source>
</evidence>
<gene>
    <name evidence="1" type="ORF">AFUS01_LOCUS2009</name>
</gene>
<evidence type="ECO:0000313" key="2">
    <source>
        <dbReference type="Proteomes" id="UP000708208"/>
    </source>
</evidence>
<dbReference type="Proteomes" id="UP000708208">
    <property type="component" value="Unassembled WGS sequence"/>
</dbReference>
<protein>
    <submittedName>
        <fullName evidence="1">Uncharacterized protein</fullName>
    </submittedName>
</protein>
<feature type="non-terminal residue" evidence="1">
    <location>
        <position position="1"/>
    </location>
</feature>
<dbReference type="EMBL" id="CAJVCH010011253">
    <property type="protein sequence ID" value="CAG7669831.1"/>
    <property type="molecule type" value="Genomic_DNA"/>
</dbReference>
<reference evidence="1" key="1">
    <citation type="submission" date="2021-06" db="EMBL/GenBank/DDBJ databases">
        <authorList>
            <person name="Hodson N. C."/>
            <person name="Mongue J. A."/>
            <person name="Jaron S. K."/>
        </authorList>
    </citation>
    <scope>NUCLEOTIDE SEQUENCE</scope>
</reference>
<accession>A0A8J2NMP8</accession>
<organism evidence="1 2">
    <name type="scientific">Allacma fusca</name>
    <dbReference type="NCBI Taxonomy" id="39272"/>
    <lineage>
        <taxon>Eukaryota</taxon>
        <taxon>Metazoa</taxon>
        <taxon>Ecdysozoa</taxon>
        <taxon>Arthropoda</taxon>
        <taxon>Hexapoda</taxon>
        <taxon>Collembola</taxon>
        <taxon>Symphypleona</taxon>
        <taxon>Sminthuridae</taxon>
        <taxon>Allacma</taxon>
    </lineage>
</organism>
<proteinExistence type="predicted"/>
<sequence>GVKSKRNRQTSGFLGLLWSTTQIQDGNINAYQRC</sequence>
<comment type="caution">
    <text evidence="1">The sequence shown here is derived from an EMBL/GenBank/DDBJ whole genome shotgun (WGS) entry which is preliminary data.</text>
</comment>